<organism evidence="2 3">
    <name type="scientific">Malus domestica</name>
    <name type="common">Apple</name>
    <name type="synonym">Pyrus malus</name>
    <dbReference type="NCBI Taxonomy" id="3750"/>
    <lineage>
        <taxon>Eukaryota</taxon>
        <taxon>Viridiplantae</taxon>
        <taxon>Streptophyta</taxon>
        <taxon>Embryophyta</taxon>
        <taxon>Tracheophyta</taxon>
        <taxon>Spermatophyta</taxon>
        <taxon>Magnoliopsida</taxon>
        <taxon>eudicotyledons</taxon>
        <taxon>Gunneridae</taxon>
        <taxon>Pentapetalae</taxon>
        <taxon>rosids</taxon>
        <taxon>fabids</taxon>
        <taxon>Rosales</taxon>
        <taxon>Rosaceae</taxon>
        <taxon>Amygdaloideae</taxon>
        <taxon>Maleae</taxon>
        <taxon>Malus</taxon>
    </lineage>
</organism>
<dbReference type="AlphaFoldDB" id="A0A498HPG5"/>
<reference evidence="2 3" key="1">
    <citation type="submission" date="2018-10" db="EMBL/GenBank/DDBJ databases">
        <title>A high-quality apple genome assembly.</title>
        <authorList>
            <person name="Hu J."/>
        </authorList>
    </citation>
    <scope>NUCLEOTIDE SEQUENCE [LARGE SCALE GENOMIC DNA]</scope>
    <source>
        <strain evidence="3">cv. HFTH1</strain>
        <tissue evidence="2">Young leaf</tissue>
    </source>
</reference>
<dbReference type="InterPro" id="IPR057220">
    <property type="entry name" value="DUF7898"/>
</dbReference>
<dbReference type="GO" id="GO:0006261">
    <property type="term" value="P:DNA-templated DNA replication"/>
    <property type="evidence" value="ECO:0007669"/>
    <property type="project" value="InterPro"/>
</dbReference>
<protein>
    <recommendedName>
        <fullName evidence="1">DUF7898 domain-containing protein</fullName>
    </recommendedName>
</protein>
<dbReference type="PANTHER" id="PTHR10133">
    <property type="entry name" value="DNA POLYMERASE I"/>
    <property type="match status" value="1"/>
</dbReference>
<accession>A0A498HPG5</accession>
<dbReference type="GO" id="GO:0006302">
    <property type="term" value="P:double-strand break repair"/>
    <property type="evidence" value="ECO:0007669"/>
    <property type="project" value="TreeGrafter"/>
</dbReference>
<dbReference type="GO" id="GO:0003887">
    <property type="term" value="F:DNA-directed DNA polymerase activity"/>
    <property type="evidence" value="ECO:0007669"/>
    <property type="project" value="InterPro"/>
</dbReference>
<gene>
    <name evidence="2" type="ORF">DVH24_012314</name>
</gene>
<dbReference type="Proteomes" id="UP000290289">
    <property type="component" value="Chromosome 15"/>
</dbReference>
<evidence type="ECO:0000313" key="3">
    <source>
        <dbReference type="Proteomes" id="UP000290289"/>
    </source>
</evidence>
<evidence type="ECO:0000259" key="1">
    <source>
        <dbReference type="Pfam" id="PF25453"/>
    </source>
</evidence>
<dbReference type="PANTHER" id="PTHR10133:SF62">
    <property type="entry name" value="DNA POLYMERASE THETA"/>
    <property type="match status" value="1"/>
</dbReference>
<name>A0A498HPG5_MALDO</name>
<sequence length="207" mass="23276">MRGAKSNLTAALCRAEDSNRCNAGSPENRKSANPKPIRFVCELNDKEAAITEYVKLSKWLEVWCRPYKRKRRGWHDLEGLVCKFQNRVSFGVRAEIVELTTIPYIKGSRARALYKAGLRTPLAIAEASIPEIVKALFEFSSWNEQGDAYKILILVHGFSVSCDKFLFLAFLCFGDILKTRKGSAQRRIQVGVAKKIKNGAHKIVLAS</sequence>
<dbReference type="Gene3D" id="1.10.3380.20">
    <property type="match status" value="1"/>
</dbReference>
<dbReference type="STRING" id="3750.A0A498HPG5"/>
<dbReference type="Pfam" id="PF25453">
    <property type="entry name" value="DUF7898"/>
    <property type="match status" value="1"/>
</dbReference>
<dbReference type="InterPro" id="IPR002298">
    <property type="entry name" value="DNA_polymerase_A"/>
</dbReference>
<dbReference type="SUPFAM" id="SSF158702">
    <property type="entry name" value="Sec63 N-terminal domain-like"/>
    <property type="match status" value="1"/>
</dbReference>
<dbReference type="EMBL" id="RDQH01000341">
    <property type="protein sequence ID" value="RXH72630.1"/>
    <property type="molecule type" value="Genomic_DNA"/>
</dbReference>
<comment type="caution">
    <text evidence="2">The sequence shown here is derived from an EMBL/GenBank/DDBJ whole genome shotgun (WGS) entry which is preliminary data.</text>
</comment>
<proteinExistence type="predicted"/>
<evidence type="ECO:0000313" key="2">
    <source>
        <dbReference type="EMBL" id="RXH72630.1"/>
    </source>
</evidence>
<keyword evidence="3" id="KW-1185">Reference proteome</keyword>
<feature type="domain" description="DUF7898" evidence="1">
    <location>
        <begin position="94"/>
        <end position="138"/>
    </location>
</feature>